<dbReference type="STRING" id="485916.Dtox_3915"/>
<name>C8VXX9_DESAS</name>
<dbReference type="OrthoDB" id="1809010at2"/>
<organism evidence="2 3">
    <name type="scientific">Desulfofarcimen acetoxidans (strain ATCC 49208 / DSM 771 / KCTC 5769 / VKM B-1644 / 5575)</name>
    <name type="common">Desulfotomaculum acetoxidans</name>
    <dbReference type="NCBI Taxonomy" id="485916"/>
    <lineage>
        <taxon>Bacteria</taxon>
        <taxon>Bacillati</taxon>
        <taxon>Bacillota</taxon>
        <taxon>Clostridia</taxon>
        <taxon>Eubacteriales</taxon>
        <taxon>Peptococcaceae</taxon>
        <taxon>Desulfofarcimen</taxon>
    </lineage>
</organism>
<accession>C8VXX9</accession>
<keyword evidence="1" id="KW-0472">Membrane</keyword>
<evidence type="ECO:0000313" key="2">
    <source>
        <dbReference type="EMBL" id="ACV64608.1"/>
    </source>
</evidence>
<keyword evidence="1" id="KW-0812">Transmembrane</keyword>
<proteinExistence type="predicted"/>
<keyword evidence="1" id="KW-1133">Transmembrane helix</keyword>
<dbReference type="HOGENOM" id="CLU_143371_0_0_9"/>
<sequence>MENLFWSIMLWLLVFLLIPIQRVKKLWPVAVISFIWLFILEYIFTYLGYYRFVNGFAYIASIPLFHMVGGAAGGILLVNWMQRNPLYKILLISLFSGLLSISEYIMVYFGAFKHLHDFNFLISYVLNIAGLSFLTWFSIAAVGEDTIYKGNKTRYDKKISLSDKR</sequence>
<feature type="transmembrane region" description="Helical" evidence="1">
    <location>
        <begin position="121"/>
        <end position="142"/>
    </location>
</feature>
<feature type="transmembrane region" description="Helical" evidence="1">
    <location>
        <begin position="30"/>
        <end position="49"/>
    </location>
</feature>
<feature type="transmembrane region" description="Helical" evidence="1">
    <location>
        <begin position="6"/>
        <end position="23"/>
    </location>
</feature>
<feature type="transmembrane region" description="Helical" evidence="1">
    <location>
        <begin position="89"/>
        <end position="109"/>
    </location>
</feature>
<dbReference type="KEGG" id="dae:Dtox_3915"/>
<reference evidence="2 3" key="1">
    <citation type="journal article" date="2009" name="Stand. Genomic Sci.">
        <title>Complete genome sequence of Desulfotomaculum acetoxidans type strain (5575).</title>
        <authorList>
            <person name="Spring S."/>
            <person name="Lapidus A."/>
            <person name="Schroder M."/>
            <person name="Gleim D."/>
            <person name="Sims D."/>
            <person name="Meincke L."/>
            <person name="Glavina Del Rio T."/>
            <person name="Tice H."/>
            <person name="Copeland A."/>
            <person name="Cheng J.F."/>
            <person name="Lucas S."/>
            <person name="Chen F."/>
            <person name="Nolan M."/>
            <person name="Bruce D."/>
            <person name="Goodwin L."/>
            <person name="Pitluck S."/>
            <person name="Ivanova N."/>
            <person name="Mavromatis K."/>
            <person name="Mikhailova N."/>
            <person name="Pati A."/>
            <person name="Chen A."/>
            <person name="Palaniappan K."/>
            <person name="Land M."/>
            <person name="Hauser L."/>
            <person name="Chang Y.J."/>
            <person name="Jeffries C.D."/>
            <person name="Chain P."/>
            <person name="Saunders E."/>
            <person name="Brettin T."/>
            <person name="Detter J.C."/>
            <person name="Goker M."/>
            <person name="Bristow J."/>
            <person name="Eisen J.A."/>
            <person name="Markowitz V."/>
            <person name="Hugenholtz P."/>
            <person name="Kyrpides N.C."/>
            <person name="Klenk H.P."/>
            <person name="Han C."/>
        </authorList>
    </citation>
    <scope>NUCLEOTIDE SEQUENCE [LARGE SCALE GENOMIC DNA]</scope>
    <source>
        <strain evidence="3">ATCC 49208 / DSM 771 / VKM B-1644</strain>
    </source>
</reference>
<gene>
    <name evidence="2" type="ordered locus">Dtox_3915</name>
</gene>
<evidence type="ECO:0000256" key="1">
    <source>
        <dbReference type="SAM" id="Phobius"/>
    </source>
</evidence>
<dbReference type="EMBL" id="CP001720">
    <property type="protein sequence ID" value="ACV64608.1"/>
    <property type="molecule type" value="Genomic_DNA"/>
</dbReference>
<dbReference type="RefSeq" id="WP_015759285.1">
    <property type="nucleotide sequence ID" value="NC_013216.1"/>
</dbReference>
<evidence type="ECO:0000313" key="3">
    <source>
        <dbReference type="Proteomes" id="UP000002217"/>
    </source>
</evidence>
<keyword evidence="3" id="KW-1185">Reference proteome</keyword>
<protein>
    <submittedName>
        <fullName evidence="2">Uncharacterized protein</fullName>
    </submittedName>
</protein>
<feature type="transmembrane region" description="Helical" evidence="1">
    <location>
        <begin position="55"/>
        <end position="77"/>
    </location>
</feature>
<dbReference type="Proteomes" id="UP000002217">
    <property type="component" value="Chromosome"/>
</dbReference>
<dbReference type="AlphaFoldDB" id="C8VXX9"/>